<dbReference type="GO" id="GO:0016491">
    <property type="term" value="F:oxidoreductase activity"/>
    <property type="evidence" value="ECO:0007669"/>
    <property type="project" value="UniProtKB-KW"/>
</dbReference>
<dbReference type="Pfam" id="PF07992">
    <property type="entry name" value="Pyr_redox_2"/>
    <property type="match status" value="1"/>
</dbReference>
<dbReference type="Proteomes" id="UP001230156">
    <property type="component" value="Unassembled WGS sequence"/>
</dbReference>
<comment type="caution">
    <text evidence="3">The sequence shown here is derived from an EMBL/GenBank/DDBJ whole genome shotgun (WGS) entry which is preliminary data.</text>
</comment>
<evidence type="ECO:0000259" key="2">
    <source>
        <dbReference type="Pfam" id="PF07992"/>
    </source>
</evidence>
<proteinExistence type="predicted"/>
<dbReference type="PRINTS" id="PR00368">
    <property type="entry name" value="FADPNR"/>
</dbReference>
<name>A0ABU0YRD0_9PROT</name>
<keyword evidence="1 3" id="KW-0560">Oxidoreductase</keyword>
<reference evidence="4" key="1">
    <citation type="submission" date="2023-08" db="EMBL/GenBank/DDBJ databases">
        <title>Rhodospirillaceae gen. nov., a novel taxon isolated from the Yangtze River Yuezi River estuary sludge.</title>
        <authorList>
            <person name="Ruan L."/>
        </authorList>
    </citation>
    <scope>NUCLEOTIDE SEQUENCE [LARGE SCALE GENOMIC DNA]</scope>
    <source>
        <strain evidence="4">R-7</strain>
    </source>
</reference>
<dbReference type="SUPFAM" id="SSF51905">
    <property type="entry name" value="FAD/NAD(P)-binding domain"/>
    <property type="match status" value="1"/>
</dbReference>
<organism evidence="3 4">
    <name type="scientific">Dongia sedimenti</name>
    <dbReference type="NCBI Taxonomy" id="3064282"/>
    <lineage>
        <taxon>Bacteria</taxon>
        <taxon>Pseudomonadati</taxon>
        <taxon>Pseudomonadota</taxon>
        <taxon>Alphaproteobacteria</taxon>
        <taxon>Rhodospirillales</taxon>
        <taxon>Dongiaceae</taxon>
        <taxon>Dongia</taxon>
    </lineage>
</organism>
<dbReference type="PANTHER" id="PTHR42949:SF3">
    <property type="entry name" value="ANAEROBIC GLYCEROL-3-PHOSPHATE DEHYDROGENASE SUBUNIT B"/>
    <property type="match status" value="1"/>
</dbReference>
<dbReference type="PANTHER" id="PTHR42949">
    <property type="entry name" value="ANAEROBIC GLYCEROL-3-PHOSPHATE DEHYDROGENASE SUBUNIT B"/>
    <property type="match status" value="1"/>
</dbReference>
<dbReference type="InterPro" id="IPR051691">
    <property type="entry name" value="Metab_Enz_Cyan_OpOx_G3PDH"/>
</dbReference>
<dbReference type="InterPro" id="IPR036188">
    <property type="entry name" value="FAD/NAD-bd_sf"/>
</dbReference>
<gene>
    <name evidence="3" type="ORF">Q8A70_21480</name>
</gene>
<sequence>MIERDVIILGAGPAGLSAAAELARLKVGKIAVLDREQAAGGIPRHCGHLGYGWNEFRRIMTGPAYARRLAETAGAAELKLGVTALRLEPGGVVQTTGAEGPQAWRGRAVLLALGARETPRSARLVSGARPWGVMNTGALQQFVYLHGKRPFERPVIIGSELVAFSTLLTLRHVKVRPAAMIEAGRRITAQRPGDWIARLAFGVPVLLDTRLIRILGHERVEGVEVDRGNGPERLDCDGVVFTGRFRPENALLAGSHLAVDPGTRGPAIDQLWRCSDPAYFAAGNLLRGIETAGQCWREGQAAARIIAATLLGKLAPPAASVPVQAAGALAYVYPQRLTAEDPIDPELLFFARARAATKGAIVLRGDDTVIWSRQIDALPERRIAWPVSPKDLQAHKSITVSLEPQA</sequence>
<evidence type="ECO:0000313" key="4">
    <source>
        <dbReference type="Proteomes" id="UP001230156"/>
    </source>
</evidence>
<evidence type="ECO:0000256" key="1">
    <source>
        <dbReference type="ARBA" id="ARBA00023002"/>
    </source>
</evidence>
<feature type="domain" description="FAD/NAD(P)-binding" evidence="2">
    <location>
        <begin position="5"/>
        <end position="299"/>
    </location>
</feature>
<dbReference type="Gene3D" id="3.50.50.60">
    <property type="entry name" value="FAD/NAD(P)-binding domain"/>
    <property type="match status" value="2"/>
</dbReference>
<evidence type="ECO:0000313" key="3">
    <source>
        <dbReference type="EMBL" id="MDQ7250277.1"/>
    </source>
</evidence>
<protein>
    <submittedName>
        <fullName evidence="3">FAD/NAD(P)-binding oxidoreductase</fullName>
        <ecNumber evidence="3">1.-.-.-</ecNumber>
    </submittedName>
</protein>
<keyword evidence="4" id="KW-1185">Reference proteome</keyword>
<dbReference type="EMBL" id="JAUYVI010000006">
    <property type="protein sequence ID" value="MDQ7250277.1"/>
    <property type="molecule type" value="Genomic_DNA"/>
</dbReference>
<dbReference type="RefSeq" id="WP_379959322.1">
    <property type="nucleotide sequence ID" value="NZ_JAUYVI010000006.1"/>
</dbReference>
<dbReference type="EC" id="1.-.-.-" evidence="3"/>
<dbReference type="InterPro" id="IPR023753">
    <property type="entry name" value="FAD/NAD-binding_dom"/>
</dbReference>
<accession>A0ABU0YRD0</accession>
<dbReference type="PRINTS" id="PR00469">
    <property type="entry name" value="PNDRDTASEII"/>
</dbReference>